<dbReference type="InterPro" id="IPR050300">
    <property type="entry name" value="GDXG_lipolytic_enzyme"/>
</dbReference>
<dbReference type="RefSeq" id="WP_145243755.1">
    <property type="nucleotide sequence ID" value="NZ_CP036273.1"/>
</dbReference>
<dbReference type="KEGG" id="uli:ETAA1_55160"/>
<evidence type="ECO:0000313" key="4">
    <source>
        <dbReference type="EMBL" id="QDU23516.1"/>
    </source>
</evidence>
<evidence type="ECO:0000256" key="2">
    <source>
        <dbReference type="SAM" id="SignalP"/>
    </source>
</evidence>
<evidence type="ECO:0000313" key="5">
    <source>
        <dbReference type="Proteomes" id="UP000319576"/>
    </source>
</evidence>
<dbReference type="InterPro" id="IPR029058">
    <property type="entry name" value="AB_hydrolase_fold"/>
</dbReference>
<evidence type="ECO:0000256" key="1">
    <source>
        <dbReference type="ARBA" id="ARBA00022801"/>
    </source>
</evidence>
<proteinExistence type="predicted"/>
<feature type="domain" description="BD-FAE-like" evidence="3">
    <location>
        <begin position="61"/>
        <end position="247"/>
    </location>
</feature>
<keyword evidence="2" id="KW-0732">Signal</keyword>
<keyword evidence="5" id="KW-1185">Reference proteome</keyword>
<dbReference type="InterPro" id="IPR049492">
    <property type="entry name" value="BD-FAE-like_dom"/>
</dbReference>
<feature type="signal peptide" evidence="2">
    <location>
        <begin position="1"/>
        <end position="22"/>
    </location>
</feature>
<protein>
    <submittedName>
        <fullName evidence="4">Acetylxylan esterase</fullName>
        <ecNumber evidence="4">3.1.1.72</ecNumber>
    </submittedName>
</protein>
<dbReference type="Proteomes" id="UP000319576">
    <property type="component" value="Chromosome"/>
</dbReference>
<dbReference type="Gene3D" id="3.40.50.1820">
    <property type="entry name" value="alpha/beta hydrolase"/>
    <property type="match status" value="1"/>
</dbReference>
<evidence type="ECO:0000259" key="3">
    <source>
        <dbReference type="Pfam" id="PF20434"/>
    </source>
</evidence>
<reference evidence="4 5" key="1">
    <citation type="submission" date="2019-02" db="EMBL/GenBank/DDBJ databases">
        <title>Deep-cultivation of Planctomycetes and their phenomic and genomic characterization uncovers novel biology.</title>
        <authorList>
            <person name="Wiegand S."/>
            <person name="Jogler M."/>
            <person name="Boedeker C."/>
            <person name="Pinto D."/>
            <person name="Vollmers J."/>
            <person name="Rivas-Marin E."/>
            <person name="Kohn T."/>
            <person name="Peeters S.H."/>
            <person name="Heuer A."/>
            <person name="Rast P."/>
            <person name="Oberbeckmann S."/>
            <person name="Bunk B."/>
            <person name="Jeske O."/>
            <person name="Meyerdierks A."/>
            <person name="Storesund J.E."/>
            <person name="Kallscheuer N."/>
            <person name="Luecker S."/>
            <person name="Lage O.M."/>
            <person name="Pohl T."/>
            <person name="Merkel B.J."/>
            <person name="Hornburger P."/>
            <person name="Mueller R.-W."/>
            <person name="Bruemmer F."/>
            <person name="Labrenz M."/>
            <person name="Spormann A.M."/>
            <person name="Op den Camp H."/>
            <person name="Overmann J."/>
            <person name="Amann R."/>
            <person name="Jetten M.S.M."/>
            <person name="Mascher T."/>
            <person name="Medema M.H."/>
            <person name="Devos D.P."/>
            <person name="Kaster A.-K."/>
            <person name="Ovreas L."/>
            <person name="Rohde M."/>
            <person name="Galperin M.Y."/>
            <person name="Jogler C."/>
        </authorList>
    </citation>
    <scope>NUCLEOTIDE SEQUENCE [LARGE SCALE GENOMIC DNA]</scope>
    <source>
        <strain evidence="4 5">ETA_A1</strain>
    </source>
</reference>
<sequence length="297" mass="31305" precursor="true">MRGALFLFSAVTLLTVAVVGRAADPPAKAERVKLWDGKAPQGDGTFEAADAFVTVHRPEKANGAAVVICPGGGYGGLVTGAEGHGIAAWLNKHGVTGVVLEYRLPKGRPFVPLLDAQRAIRTTRANAAAWRVDPAKVGIIGFSAGGHLASTAGTHFDAGDPTAADAAGKQSCRPDFVVLVYPVVSMGPKGHGGSRTNLLGKQPDEKLVTLFSNETQVTPKTPPMFLTHPKDDKVVAPDNSRMLYDALRAAKVPAEYLELPSGGHGLNGYKGPMWDAWQARSLAWLAEQKFLPQGAKD</sequence>
<gene>
    <name evidence="4" type="primary">axeA1_6</name>
    <name evidence="4" type="ORF">ETAA1_55160</name>
</gene>
<dbReference type="SUPFAM" id="SSF53474">
    <property type="entry name" value="alpha/beta-Hydrolases"/>
    <property type="match status" value="1"/>
</dbReference>
<feature type="chain" id="PRO_5022052138" evidence="2">
    <location>
        <begin position="23"/>
        <end position="297"/>
    </location>
</feature>
<dbReference type="OrthoDB" id="9794725at2"/>
<accession>A0A517Y176</accession>
<name>A0A517Y176_9BACT</name>
<organism evidence="4 5">
    <name type="scientific">Urbifossiella limnaea</name>
    <dbReference type="NCBI Taxonomy" id="2528023"/>
    <lineage>
        <taxon>Bacteria</taxon>
        <taxon>Pseudomonadati</taxon>
        <taxon>Planctomycetota</taxon>
        <taxon>Planctomycetia</taxon>
        <taxon>Gemmatales</taxon>
        <taxon>Gemmataceae</taxon>
        <taxon>Urbifossiella</taxon>
    </lineage>
</organism>
<dbReference type="GO" id="GO:0046555">
    <property type="term" value="F:acetylxylan esterase activity"/>
    <property type="evidence" value="ECO:0007669"/>
    <property type="project" value="UniProtKB-EC"/>
</dbReference>
<dbReference type="PANTHER" id="PTHR48081">
    <property type="entry name" value="AB HYDROLASE SUPERFAMILY PROTEIN C4A8.06C"/>
    <property type="match status" value="1"/>
</dbReference>
<dbReference type="AlphaFoldDB" id="A0A517Y176"/>
<dbReference type="PANTHER" id="PTHR48081:SF6">
    <property type="entry name" value="PEPTIDASE S9 PROLYL OLIGOPEPTIDASE CATALYTIC DOMAIN-CONTAINING PROTEIN"/>
    <property type="match status" value="1"/>
</dbReference>
<dbReference type="Pfam" id="PF20434">
    <property type="entry name" value="BD-FAE"/>
    <property type="match status" value="1"/>
</dbReference>
<keyword evidence="1 4" id="KW-0378">Hydrolase</keyword>
<dbReference type="EMBL" id="CP036273">
    <property type="protein sequence ID" value="QDU23516.1"/>
    <property type="molecule type" value="Genomic_DNA"/>
</dbReference>
<dbReference type="EC" id="3.1.1.72" evidence="4"/>